<evidence type="ECO:0000256" key="11">
    <source>
        <dbReference type="ARBA" id="ARBA00022729"/>
    </source>
</evidence>
<feature type="non-terminal residue" evidence="19">
    <location>
        <position position="677"/>
    </location>
</feature>
<dbReference type="Gene3D" id="1.10.238.10">
    <property type="entry name" value="EF-hand"/>
    <property type="match status" value="1"/>
</dbReference>
<dbReference type="PANTHER" id="PTHR19237:SF20">
    <property type="entry name" value="NUCLEOBINDIN 1"/>
    <property type="match status" value="1"/>
</dbReference>
<keyword evidence="13" id="KW-0106">Calcium</keyword>
<dbReference type="GO" id="GO:0005793">
    <property type="term" value="C:endoplasmic reticulum-Golgi intermediate compartment"/>
    <property type="evidence" value="ECO:0007669"/>
    <property type="project" value="TreeGrafter"/>
</dbReference>
<dbReference type="SUPFAM" id="SSF47473">
    <property type="entry name" value="EF-hand"/>
    <property type="match status" value="1"/>
</dbReference>
<evidence type="ECO:0000313" key="20">
    <source>
        <dbReference type="Proteomes" id="UP001187531"/>
    </source>
</evidence>
<evidence type="ECO:0000256" key="12">
    <source>
        <dbReference type="ARBA" id="ARBA00022737"/>
    </source>
</evidence>
<dbReference type="EMBL" id="JAVRJZ010000010">
    <property type="protein sequence ID" value="KAK2717403.1"/>
    <property type="molecule type" value="Genomic_DNA"/>
</dbReference>
<dbReference type="InterPro" id="IPR011992">
    <property type="entry name" value="EF-hand-dom_pair"/>
</dbReference>
<feature type="compositionally biased region" description="Low complexity" evidence="17">
    <location>
        <begin position="514"/>
        <end position="526"/>
    </location>
</feature>
<dbReference type="InterPro" id="IPR040250">
    <property type="entry name" value="Nucleobindin"/>
</dbReference>
<dbReference type="FunFam" id="1.10.238.10:FF:000045">
    <property type="entry name" value="Nucleobindin 2"/>
    <property type="match status" value="1"/>
</dbReference>
<gene>
    <name evidence="19" type="ORF">QYM36_006249</name>
</gene>
<evidence type="ECO:0000256" key="2">
    <source>
        <dbReference type="ARBA" id="ARBA00004496"/>
    </source>
</evidence>
<evidence type="ECO:0000313" key="19">
    <source>
        <dbReference type="EMBL" id="KAK2717403.1"/>
    </source>
</evidence>
<organism evidence="19 20">
    <name type="scientific">Artemia franciscana</name>
    <name type="common">Brine shrimp</name>
    <name type="synonym">Artemia sanfranciscana</name>
    <dbReference type="NCBI Taxonomy" id="6661"/>
    <lineage>
        <taxon>Eukaryota</taxon>
        <taxon>Metazoa</taxon>
        <taxon>Ecdysozoa</taxon>
        <taxon>Arthropoda</taxon>
        <taxon>Crustacea</taxon>
        <taxon>Branchiopoda</taxon>
        <taxon>Anostraca</taxon>
        <taxon>Artemiidae</taxon>
        <taxon>Artemia</taxon>
    </lineage>
</organism>
<evidence type="ECO:0000256" key="16">
    <source>
        <dbReference type="ARBA" id="ARBA00023136"/>
    </source>
</evidence>
<dbReference type="Pfam" id="PF25434">
    <property type="entry name" value="NUCB1_N"/>
    <property type="match status" value="1"/>
</dbReference>
<evidence type="ECO:0000256" key="6">
    <source>
        <dbReference type="ARBA" id="ARBA00022490"/>
    </source>
</evidence>
<dbReference type="GO" id="GO:0070062">
    <property type="term" value="C:extracellular exosome"/>
    <property type="evidence" value="ECO:0007669"/>
    <property type="project" value="TreeGrafter"/>
</dbReference>
<sequence>GLGLEYERYVKEVVQALESDPEFRKKLENSDPEDIKKGKISDDLDLVHHNVRTKLDELKRQEIERLRKLAIAEYEEKEGIHRPGGRLRIPGHIDHKNLQTFEKEDLRKLIIQTTKDLDDADKQRREDFKRYEMEKEFDHKRKLEQVDGEAKKKEEQEWEEKQKKHKDHPKLHHPGSKQQLEEVWEKEDHMAEEDWDPRTFFKLHDIDGNGVWDPNEVKALFRNELNKMYDPNAPEDDMRERMEEMERMREHVIRQTDKNRDGLISFEEFLEESQKSEFNEDPGWDTVDQGPIYNEEEYRMYEQRRIAEIQRMVQEGRLPPQPHLNLMPPQHMMAPQYGVPHMAPQYGMPQYEVPHNGTHYAVPQYGGPVMQQAQIPQYGAPMVQPGHLPQYVPPIVNPGHVPQYGVPQGQMPQYAPQYMQYNQTHYMVPANYLPQAAVPQQLPPRSDMPGQAKITPEEGDKLLAALPNQYQAIKEGQPNSQPSKPVVNAPLPIAADQVNPQPVPVSYQQGPSQSIDSDLSNLSDLTNSDDEEEDETPPKVQNQSDDAETLSESVDEEGALTNGTATSNPKQQRNPDFQCLSGKKSILTDEQKEYGLGAGMVLVLASRVHLYPYVKLSFDNFFTSIPLAQELEKMELYGTGSIRANMVHRAKIDSDLALKKRGRESCHELVSSNLCLV</sequence>
<keyword evidence="7" id="KW-0964">Secreted</keyword>
<keyword evidence="20" id="KW-1185">Reference proteome</keyword>
<evidence type="ECO:0000256" key="3">
    <source>
        <dbReference type="ARBA" id="ARBA00004555"/>
    </source>
</evidence>
<evidence type="ECO:0000256" key="17">
    <source>
        <dbReference type="SAM" id="MobiDB-lite"/>
    </source>
</evidence>
<dbReference type="GO" id="GO:0005509">
    <property type="term" value="F:calcium ion binding"/>
    <property type="evidence" value="ECO:0007669"/>
    <property type="project" value="InterPro"/>
</dbReference>
<keyword evidence="10" id="KW-0479">Metal-binding</keyword>
<dbReference type="PROSITE" id="PS50222">
    <property type="entry name" value="EF_HAND_2"/>
    <property type="match status" value="1"/>
</dbReference>
<keyword evidence="8" id="KW-0597">Phosphoprotein</keyword>
<evidence type="ECO:0000256" key="5">
    <source>
        <dbReference type="ARBA" id="ARBA00008063"/>
    </source>
</evidence>
<keyword evidence="15" id="KW-0238">DNA-binding</keyword>
<keyword evidence="11" id="KW-0732">Signal</keyword>
<evidence type="ECO:0000256" key="8">
    <source>
        <dbReference type="ARBA" id="ARBA00022553"/>
    </source>
</evidence>
<comment type="caution">
    <text evidence="19">The sequence shown here is derived from an EMBL/GenBank/DDBJ whole genome shotgun (WGS) entry which is preliminary data.</text>
</comment>
<dbReference type="CDD" id="cd00051">
    <property type="entry name" value="EFh"/>
    <property type="match status" value="1"/>
</dbReference>
<dbReference type="GO" id="GO:0005085">
    <property type="term" value="F:guanyl-nucleotide exchange factor activity"/>
    <property type="evidence" value="ECO:0007669"/>
    <property type="project" value="UniProtKB-KW"/>
</dbReference>
<comment type="similarity">
    <text evidence="5">Belongs to the nucleobindin family.</text>
</comment>
<keyword evidence="6" id="KW-0963">Cytoplasm</keyword>
<evidence type="ECO:0000256" key="10">
    <source>
        <dbReference type="ARBA" id="ARBA00022723"/>
    </source>
</evidence>
<name>A0AA88L3E7_ARTSF</name>
<dbReference type="AlphaFoldDB" id="A0AA88L3E7"/>
<dbReference type="PROSITE" id="PS00018">
    <property type="entry name" value="EF_HAND_1"/>
    <property type="match status" value="1"/>
</dbReference>
<feature type="region of interest" description="Disordered" evidence="17">
    <location>
        <begin position="139"/>
        <end position="178"/>
    </location>
</feature>
<feature type="compositionally biased region" description="Acidic residues" evidence="17">
    <location>
        <begin position="545"/>
        <end position="558"/>
    </location>
</feature>
<dbReference type="GO" id="GO:0016020">
    <property type="term" value="C:membrane"/>
    <property type="evidence" value="ECO:0007669"/>
    <property type="project" value="UniProtKB-SubCell"/>
</dbReference>
<proteinExistence type="inferred from homology"/>
<feature type="region of interest" description="Disordered" evidence="17">
    <location>
        <begin position="497"/>
        <end position="577"/>
    </location>
</feature>
<keyword evidence="14" id="KW-0333">Golgi apparatus</keyword>
<evidence type="ECO:0000256" key="15">
    <source>
        <dbReference type="ARBA" id="ARBA00023125"/>
    </source>
</evidence>
<feature type="compositionally biased region" description="Basic residues" evidence="17">
    <location>
        <begin position="163"/>
        <end position="175"/>
    </location>
</feature>
<feature type="domain" description="EF-hand" evidence="18">
    <location>
        <begin position="244"/>
        <end position="279"/>
    </location>
</feature>
<keyword evidence="9" id="KW-0344">Guanine-nucleotide releasing factor</keyword>
<evidence type="ECO:0000256" key="13">
    <source>
        <dbReference type="ARBA" id="ARBA00022837"/>
    </source>
</evidence>
<evidence type="ECO:0000259" key="18">
    <source>
        <dbReference type="PROSITE" id="PS50222"/>
    </source>
</evidence>
<dbReference type="GO" id="GO:0003677">
    <property type="term" value="F:DNA binding"/>
    <property type="evidence" value="ECO:0007669"/>
    <property type="project" value="UniProtKB-KW"/>
</dbReference>
<evidence type="ECO:0000256" key="9">
    <source>
        <dbReference type="ARBA" id="ARBA00022658"/>
    </source>
</evidence>
<keyword evidence="12" id="KW-0677">Repeat</keyword>
<evidence type="ECO:0000256" key="1">
    <source>
        <dbReference type="ARBA" id="ARBA00004170"/>
    </source>
</evidence>
<keyword evidence="16" id="KW-0472">Membrane</keyword>
<feature type="compositionally biased region" description="Polar residues" evidence="17">
    <location>
        <begin position="561"/>
        <end position="575"/>
    </location>
</feature>
<reference evidence="19" key="1">
    <citation type="submission" date="2023-07" db="EMBL/GenBank/DDBJ databases">
        <title>Chromosome-level genome assembly of Artemia franciscana.</title>
        <authorList>
            <person name="Jo E."/>
        </authorList>
    </citation>
    <scope>NUCLEOTIDE SEQUENCE</scope>
    <source>
        <tissue evidence="19">Whole body</tissue>
    </source>
</reference>
<dbReference type="InterPro" id="IPR057576">
    <property type="entry name" value="NUCB1_N"/>
</dbReference>
<accession>A0AA88L3E7</accession>
<comment type="subcellular location">
    <subcellularLocation>
        <location evidence="2">Cytoplasm</location>
    </subcellularLocation>
    <subcellularLocation>
        <location evidence="3">Golgi apparatus</location>
    </subcellularLocation>
    <subcellularLocation>
        <location evidence="1">Membrane</location>
        <topology evidence="1">Peripheral membrane protein</topology>
    </subcellularLocation>
    <subcellularLocation>
        <location evidence="4">Secreted</location>
    </subcellularLocation>
</comment>
<dbReference type="InterPro" id="IPR018247">
    <property type="entry name" value="EF_Hand_1_Ca_BS"/>
</dbReference>
<evidence type="ECO:0000256" key="4">
    <source>
        <dbReference type="ARBA" id="ARBA00004613"/>
    </source>
</evidence>
<evidence type="ECO:0000256" key="7">
    <source>
        <dbReference type="ARBA" id="ARBA00022525"/>
    </source>
</evidence>
<dbReference type="InterPro" id="IPR002048">
    <property type="entry name" value="EF_hand_dom"/>
</dbReference>
<dbReference type="GO" id="GO:0005794">
    <property type="term" value="C:Golgi apparatus"/>
    <property type="evidence" value="ECO:0007669"/>
    <property type="project" value="UniProtKB-SubCell"/>
</dbReference>
<dbReference type="PANTHER" id="PTHR19237">
    <property type="entry name" value="NUCLEOBINDIN"/>
    <property type="match status" value="1"/>
</dbReference>
<evidence type="ECO:0000256" key="14">
    <source>
        <dbReference type="ARBA" id="ARBA00023034"/>
    </source>
</evidence>
<protein>
    <recommendedName>
        <fullName evidence="18">EF-hand domain-containing protein</fullName>
    </recommendedName>
</protein>
<dbReference type="Pfam" id="PF13499">
    <property type="entry name" value="EF-hand_7"/>
    <property type="match status" value="1"/>
</dbReference>
<feature type="compositionally biased region" description="Basic and acidic residues" evidence="17">
    <location>
        <begin position="139"/>
        <end position="162"/>
    </location>
</feature>
<dbReference type="Proteomes" id="UP001187531">
    <property type="component" value="Unassembled WGS sequence"/>
</dbReference>